<dbReference type="RefSeq" id="WP_220208706.1">
    <property type="nucleotide sequence ID" value="NZ_BNJK01000002.1"/>
</dbReference>
<dbReference type="PANTHER" id="PTHR30417:SF1">
    <property type="entry name" value="N-ACETYLMURAMOYL-L-ALANINE AMIDASE AMID"/>
    <property type="match status" value="1"/>
</dbReference>
<sequence length="343" mass="38338">MADEAGALWIPSPHHWNEREGYKPHYVILHGTAGFTTAQDVAHYFAEPSTQVSANYVVGRDGVICQCVREADAPWANGVISGPPGQGGDGVHHDSWWDSGINPNLITISIEHVKPHIDNSDQLTNAQKQASFRLIQHICERHDIPRRYATKYGGITGHFSMDPVNRSRCPGPYPWDELWAFLKQSEVRVLQIQQVSQFFEEIEPNKRWRSKVPSSYDGNHYDLAYGILDFYRRFGQVGLNGLSIFGLPMTGEIRVPNTKLSVIQRCERGVILYDPHNEVDNVPGLPGPCYPAHIDKGPGADPHIDTLRMQVASLQDQSKHIPTGLSAQCELALKALKPLVEKL</sequence>
<gene>
    <name evidence="6" type="ORF">KSF_079780</name>
</gene>
<evidence type="ECO:0000256" key="1">
    <source>
        <dbReference type="ARBA" id="ARBA00001561"/>
    </source>
</evidence>
<dbReference type="Gene3D" id="3.40.80.10">
    <property type="entry name" value="Peptidoglycan recognition protein-like"/>
    <property type="match status" value="1"/>
</dbReference>
<dbReference type="EMBL" id="BNJK01000002">
    <property type="protein sequence ID" value="GHO97930.1"/>
    <property type="molecule type" value="Genomic_DNA"/>
</dbReference>
<dbReference type="InterPro" id="IPR051206">
    <property type="entry name" value="NAMLAA_amidase_2"/>
</dbReference>
<dbReference type="PANTHER" id="PTHR30417">
    <property type="entry name" value="N-ACETYLMURAMOYL-L-ALANINE AMIDASE AMID"/>
    <property type="match status" value="1"/>
</dbReference>
<evidence type="ECO:0000256" key="4">
    <source>
        <dbReference type="ARBA" id="ARBA00023316"/>
    </source>
</evidence>
<evidence type="ECO:0000313" key="7">
    <source>
        <dbReference type="Proteomes" id="UP000597444"/>
    </source>
</evidence>
<feature type="domain" description="N-acetylmuramoyl-L-alanine amidase" evidence="5">
    <location>
        <begin position="12"/>
        <end position="171"/>
    </location>
</feature>
<evidence type="ECO:0000313" key="6">
    <source>
        <dbReference type="EMBL" id="GHO97930.1"/>
    </source>
</evidence>
<proteinExistence type="predicted"/>
<evidence type="ECO:0000256" key="3">
    <source>
        <dbReference type="ARBA" id="ARBA00022801"/>
    </source>
</evidence>
<dbReference type="GO" id="GO:0071555">
    <property type="term" value="P:cell wall organization"/>
    <property type="evidence" value="ECO:0007669"/>
    <property type="project" value="UniProtKB-KW"/>
</dbReference>
<name>A0A8J3N6Y9_9CHLR</name>
<dbReference type="SMART" id="SM00644">
    <property type="entry name" value="Ami_2"/>
    <property type="match status" value="1"/>
</dbReference>
<dbReference type="Pfam" id="PF01510">
    <property type="entry name" value="Amidase_2"/>
    <property type="match status" value="1"/>
</dbReference>
<comment type="caution">
    <text evidence="6">The sequence shown here is derived from an EMBL/GenBank/DDBJ whole genome shotgun (WGS) entry which is preliminary data.</text>
</comment>
<reference evidence="6" key="1">
    <citation type="submission" date="2020-10" db="EMBL/GenBank/DDBJ databases">
        <title>Taxonomic study of unclassified bacteria belonging to the class Ktedonobacteria.</title>
        <authorList>
            <person name="Yabe S."/>
            <person name="Wang C.M."/>
            <person name="Zheng Y."/>
            <person name="Sakai Y."/>
            <person name="Cavaletti L."/>
            <person name="Monciardini P."/>
            <person name="Donadio S."/>
        </authorList>
    </citation>
    <scope>NUCLEOTIDE SEQUENCE</scope>
    <source>
        <strain evidence="6">ID150040</strain>
    </source>
</reference>
<dbReference type="EC" id="3.5.1.28" evidence="2"/>
<dbReference type="Proteomes" id="UP000597444">
    <property type="component" value="Unassembled WGS sequence"/>
</dbReference>
<protein>
    <recommendedName>
        <fullName evidence="2">N-acetylmuramoyl-L-alanine amidase</fullName>
        <ecNumber evidence="2">3.5.1.28</ecNumber>
    </recommendedName>
</protein>
<evidence type="ECO:0000259" key="5">
    <source>
        <dbReference type="SMART" id="SM00644"/>
    </source>
</evidence>
<dbReference type="InterPro" id="IPR002502">
    <property type="entry name" value="Amidase_domain"/>
</dbReference>
<accession>A0A8J3N6Y9</accession>
<dbReference type="GO" id="GO:0008745">
    <property type="term" value="F:N-acetylmuramoyl-L-alanine amidase activity"/>
    <property type="evidence" value="ECO:0007669"/>
    <property type="project" value="UniProtKB-EC"/>
</dbReference>
<comment type="catalytic activity">
    <reaction evidence="1">
        <text>Hydrolyzes the link between N-acetylmuramoyl residues and L-amino acid residues in certain cell-wall glycopeptides.</text>
        <dbReference type="EC" id="3.5.1.28"/>
    </reaction>
</comment>
<dbReference type="InterPro" id="IPR036505">
    <property type="entry name" value="Amidase/PGRP_sf"/>
</dbReference>
<keyword evidence="4" id="KW-0961">Cell wall biogenesis/degradation</keyword>
<organism evidence="6 7">
    <name type="scientific">Reticulibacter mediterranei</name>
    <dbReference type="NCBI Taxonomy" id="2778369"/>
    <lineage>
        <taxon>Bacteria</taxon>
        <taxon>Bacillati</taxon>
        <taxon>Chloroflexota</taxon>
        <taxon>Ktedonobacteria</taxon>
        <taxon>Ktedonobacterales</taxon>
        <taxon>Reticulibacteraceae</taxon>
        <taxon>Reticulibacter</taxon>
    </lineage>
</organism>
<dbReference type="GO" id="GO:0009253">
    <property type="term" value="P:peptidoglycan catabolic process"/>
    <property type="evidence" value="ECO:0007669"/>
    <property type="project" value="InterPro"/>
</dbReference>
<dbReference type="GO" id="GO:0009254">
    <property type="term" value="P:peptidoglycan turnover"/>
    <property type="evidence" value="ECO:0007669"/>
    <property type="project" value="TreeGrafter"/>
</dbReference>
<keyword evidence="7" id="KW-1185">Reference proteome</keyword>
<dbReference type="AlphaFoldDB" id="A0A8J3N6Y9"/>
<dbReference type="CDD" id="cd06583">
    <property type="entry name" value="PGRP"/>
    <property type="match status" value="1"/>
</dbReference>
<keyword evidence="3" id="KW-0378">Hydrolase</keyword>
<evidence type="ECO:0000256" key="2">
    <source>
        <dbReference type="ARBA" id="ARBA00011901"/>
    </source>
</evidence>
<dbReference type="SUPFAM" id="SSF55846">
    <property type="entry name" value="N-acetylmuramoyl-L-alanine amidase-like"/>
    <property type="match status" value="1"/>
</dbReference>